<evidence type="ECO:0000313" key="11">
    <source>
        <dbReference type="Proteomes" id="UP000558089"/>
    </source>
</evidence>
<evidence type="ECO:0000256" key="8">
    <source>
        <dbReference type="SAM" id="Phobius"/>
    </source>
</evidence>
<evidence type="ECO:0000256" key="1">
    <source>
        <dbReference type="ARBA" id="ARBA00000085"/>
    </source>
</evidence>
<dbReference type="SUPFAM" id="SSF55874">
    <property type="entry name" value="ATPase domain of HSP90 chaperone/DNA topoisomerase II/histidine kinase"/>
    <property type="match status" value="1"/>
</dbReference>
<dbReference type="Pfam" id="PF07568">
    <property type="entry name" value="HisKA_2"/>
    <property type="match status" value="1"/>
</dbReference>
<reference evidence="10 11" key="1">
    <citation type="submission" date="2020-01" db="EMBL/GenBank/DDBJ databases">
        <title>Draft Genome Analysis of Muricauda sp. HICW Isolated from coastal seawater of PR China.</title>
        <authorList>
            <person name="Chen M.-X."/>
        </authorList>
    </citation>
    <scope>NUCLEOTIDE SEQUENCE [LARGE SCALE GENOMIC DNA]</scope>
    <source>
        <strain evidence="10 11">HICW</strain>
    </source>
</reference>
<dbReference type="GO" id="GO:0005524">
    <property type="term" value="F:ATP binding"/>
    <property type="evidence" value="ECO:0007669"/>
    <property type="project" value="UniProtKB-KW"/>
</dbReference>
<dbReference type="EMBL" id="WYET01000004">
    <property type="protein sequence ID" value="NVN18847.1"/>
    <property type="molecule type" value="Genomic_DNA"/>
</dbReference>
<comment type="caution">
    <text evidence="10">The sequence shown here is derived from an EMBL/GenBank/DDBJ whole genome shotgun (WGS) entry which is preliminary data.</text>
</comment>
<evidence type="ECO:0000259" key="9">
    <source>
        <dbReference type="PROSITE" id="PS50109"/>
    </source>
</evidence>
<dbReference type="InterPro" id="IPR003594">
    <property type="entry name" value="HATPase_dom"/>
</dbReference>
<dbReference type="RefSeq" id="WP_176620512.1">
    <property type="nucleotide sequence ID" value="NZ_WYET01000004.1"/>
</dbReference>
<feature type="transmembrane region" description="Helical" evidence="8">
    <location>
        <begin position="120"/>
        <end position="135"/>
    </location>
</feature>
<feature type="transmembrane region" description="Helical" evidence="8">
    <location>
        <begin position="21"/>
        <end position="40"/>
    </location>
</feature>
<feature type="transmembrane region" description="Helical" evidence="8">
    <location>
        <begin position="71"/>
        <end position="91"/>
    </location>
</feature>
<evidence type="ECO:0000313" key="10">
    <source>
        <dbReference type="EMBL" id="NVN18847.1"/>
    </source>
</evidence>
<protein>
    <recommendedName>
        <fullName evidence="2">histidine kinase</fullName>
        <ecNumber evidence="2">2.7.13.3</ecNumber>
    </recommendedName>
</protein>
<organism evidence="10 11">
    <name type="scientific">Flagellimonas chongwuensis</name>
    <dbReference type="NCBI Taxonomy" id="2697365"/>
    <lineage>
        <taxon>Bacteria</taxon>
        <taxon>Pseudomonadati</taxon>
        <taxon>Bacteroidota</taxon>
        <taxon>Flavobacteriia</taxon>
        <taxon>Flavobacteriales</taxon>
        <taxon>Flavobacteriaceae</taxon>
        <taxon>Flagellimonas</taxon>
    </lineage>
</organism>
<keyword evidence="7" id="KW-0067">ATP-binding</keyword>
<dbReference type="Pfam" id="PF02518">
    <property type="entry name" value="HATPase_c"/>
    <property type="match status" value="1"/>
</dbReference>
<dbReference type="GO" id="GO:0004673">
    <property type="term" value="F:protein histidine kinase activity"/>
    <property type="evidence" value="ECO:0007669"/>
    <property type="project" value="UniProtKB-EC"/>
</dbReference>
<dbReference type="InterPro" id="IPR036890">
    <property type="entry name" value="HATPase_C_sf"/>
</dbReference>
<keyword evidence="8" id="KW-0812">Transmembrane</keyword>
<dbReference type="Gene3D" id="3.30.450.20">
    <property type="entry name" value="PAS domain"/>
    <property type="match status" value="1"/>
</dbReference>
<keyword evidence="4" id="KW-0808">Transferase</keyword>
<dbReference type="InterPro" id="IPR011495">
    <property type="entry name" value="Sig_transdc_His_kin_sub2_dim/P"/>
</dbReference>
<dbReference type="PANTHER" id="PTHR41523">
    <property type="entry name" value="TWO-COMPONENT SYSTEM SENSOR PROTEIN"/>
    <property type="match status" value="1"/>
</dbReference>
<dbReference type="PANTHER" id="PTHR41523:SF8">
    <property type="entry name" value="ETHYLENE RESPONSE SENSOR PROTEIN"/>
    <property type="match status" value="1"/>
</dbReference>
<keyword evidence="6 10" id="KW-0418">Kinase</keyword>
<feature type="domain" description="Histidine kinase" evidence="9">
    <location>
        <begin position="202"/>
        <end position="398"/>
    </location>
</feature>
<keyword evidence="11" id="KW-1185">Reference proteome</keyword>
<evidence type="ECO:0000256" key="4">
    <source>
        <dbReference type="ARBA" id="ARBA00022679"/>
    </source>
</evidence>
<keyword evidence="5" id="KW-0547">Nucleotide-binding</keyword>
<dbReference type="EC" id="2.7.13.3" evidence="2"/>
<dbReference type="Gene3D" id="3.30.565.10">
    <property type="entry name" value="Histidine kinase-like ATPase, C-terminal domain"/>
    <property type="match status" value="1"/>
</dbReference>
<sequence length="406" mass="46180">MRSPGKDTYRIQDKVTLILKVNYNSSFFAAIFGLACYFLLGIDGIVPYTFWGYAVINLLNTLLYKQHEKLVLTYNLTSILSMLGAIVITLYSGGIESPFVFVLAIIVFAGYVTTKVFGQLYLILNLSVLTILFLYDTGDFKISENTIPLESRDWFAYLSAVFAVYLLGGVFGKNLLSAHHRLYKSRNEIQERIDEKEILLKEVHHRVKNNLQTVSSLLSLQSRSIDDSKISNIIKSSQNRVVSMAMVHEMLYKRDDYLSKIELKPYVQELCDYLVRSVKGSVNDVKVNLDINNYKLSIDTVIPLGLIINETITNALKYGIAEVRNGEIHVSVEKIGNNRYKMHLGDNGIGYSEEINPKTSNSLGLKLIYNLARQLRGTITRDYDKKGTHYTIEFEEVIEQFNSVDQ</sequence>
<keyword evidence="8" id="KW-1133">Transmembrane helix</keyword>
<comment type="catalytic activity">
    <reaction evidence="1">
        <text>ATP + protein L-histidine = ADP + protein N-phospho-L-histidine.</text>
        <dbReference type="EC" id="2.7.13.3"/>
    </reaction>
</comment>
<name>A0A850NND2_9FLAO</name>
<proteinExistence type="predicted"/>
<keyword evidence="3" id="KW-0597">Phosphoprotein</keyword>
<evidence type="ECO:0000256" key="3">
    <source>
        <dbReference type="ARBA" id="ARBA00022553"/>
    </source>
</evidence>
<dbReference type="Proteomes" id="UP000558089">
    <property type="component" value="Unassembled WGS sequence"/>
</dbReference>
<gene>
    <name evidence="10" type="ORF">GUA46_10885</name>
</gene>
<feature type="transmembrane region" description="Helical" evidence="8">
    <location>
        <begin position="155"/>
        <end position="176"/>
    </location>
</feature>
<evidence type="ECO:0000256" key="2">
    <source>
        <dbReference type="ARBA" id="ARBA00012438"/>
    </source>
</evidence>
<evidence type="ECO:0000256" key="6">
    <source>
        <dbReference type="ARBA" id="ARBA00022777"/>
    </source>
</evidence>
<dbReference type="InterPro" id="IPR005467">
    <property type="entry name" value="His_kinase_dom"/>
</dbReference>
<dbReference type="AlphaFoldDB" id="A0A850NND2"/>
<feature type="transmembrane region" description="Helical" evidence="8">
    <location>
        <begin position="46"/>
        <end position="64"/>
    </location>
</feature>
<feature type="transmembrane region" description="Helical" evidence="8">
    <location>
        <begin position="97"/>
        <end position="113"/>
    </location>
</feature>
<dbReference type="PROSITE" id="PS50109">
    <property type="entry name" value="HIS_KIN"/>
    <property type="match status" value="1"/>
</dbReference>
<keyword evidence="8" id="KW-0472">Membrane</keyword>
<dbReference type="SMART" id="SM00387">
    <property type="entry name" value="HATPase_c"/>
    <property type="match status" value="1"/>
</dbReference>
<evidence type="ECO:0000256" key="5">
    <source>
        <dbReference type="ARBA" id="ARBA00022741"/>
    </source>
</evidence>
<accession>A0A850NND2</accession>
<evidence type="ECO:0000256" key="7">
    <source>
        <dbReference type="ARBA" id="ARBA00022840"/>
    </source>
</evidence>